<dbReference type="AlphaFoldDB" id="G2GPH8"/>
<feature type="compositionally biased region" description="Basic and acidic residues" evidence="1">
    <location>
        <begin position="99"/>
        <end position="108"/>
    </location>
</feature>
<evidence type="ECO:0000256" key="1">
    <source>
        <dbReference type="SAM" id="MobiDB-lite"/>
    </source>
</evidence>
<accession>G2GPH8</accession>
<protein>
    <submittedName>
        <fullName evidence="2">Uncharacterized protein</fullName>
    </submittedName>
</protein>
<sequence>RPADPPVRPPAARDTEAECRAWDRIEGRGRAADSTAWRRLVAAAGGPDKVAAYCAGRRGKPGGGPARAAEGNTPGRGPAAANGKAGENAPARNRGGGSRPDRGAEKKN</sequence>
<name>G2GPH8_9ACTN</name>
<feature type="compositionally biased region" description="Basic and acidic residues" evidence="1">
    <location>
        <begin position="11"/>
        <end position="20"/>
    </location>
</feature>
<feature type="region of interest" description="Disordered" evidence="1">
    <location>
        <begin position="56"/>
        <end position="108"/>
    </location>
</feature>
<comment type="caution">
    <text evidence="2">The sequence shown here is derived from an EMBL/GenBank/DDBJ whole genome shotgun (WGS) entry which is preliminary data.</text>
</comment>
<feature type="non-terminal residue" evidence="2">
    <location>
        <position position="1"/>
    </location>
</feature>
<keyword evidence="3" id="KW-1185">Reference proteome</keyword>
<gene>
    <name evidence="2" type="ORF">SZN_37181</name>
</gene>
<evidence type="ECO:0000313" key="3">
    <source>
        <dbReference type="Proteomes" id="UP000004217"/>
    </source>
</evidence>
<feature type="region of interest" description="Disordered" evidence="1">
    <location>
        <begin position="1"/>
        <end position="20"/>
    </location>
</feature>
<proteinExistence type="predicted"/>
<organism evidence="2 3">
    <name type="scientific">Streptomyces zinciresistens K42</name>
    <dbReference type="NCBI Taxonomy" id="700597"/>
    <lineage>
        <taxon>Bacteria</taxon>
        <taxon>Bacillati</taxon>
        <taxon>Actinomycetota</taxon>
        <taxon>Actinomycetes</taxon>
        <taxon>Kitasatosporales</taxon>
        <taxon>Streptomycetaceae</taxon>
        <taxon>Streptomyces</taxon>
    </lineage>
</organism>
<evidence type="ECO:0000313" key="2">
    <source>
        <dbReference type="EMBL" id="EGX54583.1"/>
    </source>
</evidence>
<dbReference type="Proteomes" id="UP000004217">
    <property type="component" value="Unassembled WGS sequence"/>
</dbReference>
<reference evidence="2 3" key="1">
    <citation type="submission" date="2011-08" db="EMBL/GenBank/DDBJ databases">
        <authorList>
            <person name="Lin Y."/>
            <person name="Hao X."/>
            <person name="Johnstone L."/>
            <person name="Miller S.J."/>
            <person name="Wei G."/>
            <person name="Rensing C."/>
        </authorList>
    </citation>
    <scope>NUCLEOTIDE SEQUENCE [LARGE SCALE GENOMIC DNA]</scope>
    <source>
        <strain evidence="2 3">K42</strain>
    </source>
</reference>
<dbReference type="EMBL" id="AGBF01000382">
    <property type="protein sequence ID" value="EGX54583.1"/>
    <property type="molecule type" value="Genomic_DNA"/>
</dbReference>